<accession>A0A2T3FS41</accession>
<dbReference type="CDD" id="cd06575">
    <property type="entry name" value="PASTA_Pbp2x-like_2"/>
    <property type="match status" value="1"/>
</dbReference>
<feature type="transmembrane region" description="Helical" evidence="4">
    <location>
        <begin position="12"/>
        <end position="30"/>
    </location>
</feature>
<keyword evidence="7" id="KW-1185">Reference proteome</keyword>
<dbReference type="Gene3D" id="2.20.70.70">
    <property type="match status" value="1"/>
</dbReference>
<dbReference type="RefSeq" id="WP_106988607.1">
    <property type="nucleotide sequence ID" value="NZ_JADPLM010000046.1"/>
</dbReference>
<dbReference type="CDD" id="cd06576">
    <property type="entry name" value="PASTA_Pbp2x-like_1"/>
    <property type="match status" value="1"/>
</dbReference>
<dbReference type="InterPro" id="IPR036138">
    <property type="entry name" value="PBP_dimer_sf"/>
</dbReference>
<dbReference type="GO" id="GO:0005886">
    <property type="term" value="C:plasma membrane"/>
    <property type="evidence" value="ECO:0007669"/>
    <property type="project" value="TreeGrafter"/>
</dbReference>
<dbReference type="Pfam" id="PF03717">
    <property type="entry name" value="PBP_dimer"/>
    <property type="match status" value="1"/>
</dbReference>
<dbReference type="Proteomes" id="UP000241201">
    <property type="component" value="Unassembled WGS sequence"/>
</dbReference>
<dbReference type="InterPro" id="IPR012338">
    <property type="entry name" value="Beta-lactam/transpept-like"/>
</dbReference>
<dbReference type="SUPFAM" id="SSF54184">
    <property type="entry name" value="Penicillin-binding protein 2x (pbp-2x), c-terminal domain"/>
    <property type="match status" value="2"/>
</dbReference>
<evidence type="ECO:0000313" key="6">
    <source>
        <dbReference type="EMBL" id="PST38096.1"/>
    </source>
</evidence>
<evidence type="ECO:0000256" key="1">
    <source>
        <dbReference type="ARBA" id="ARBA00004370"/>
    </source>
</evidence>
<dbReference type="Gene3D" id="3.30.70.2110">
    <property type="match status" value="1"/>
</dbReference>
<name>A0A2T3FS41_9FIRM</name>
<keyword evidence="3 4" id="KW-0472">Membrane</keyword>
<dbReference type="Pfam" id="PF00905">
    <property type="entry name" value="Transpeptidase"/>
    <property type="match status" value="1"/>
</dbReference>
<dbReference type="SUPFAM" id="SSF56601">
    <property type="entry name" value="beta-lactamase/transpeptidase-like"/>
    <property type="match status" value="1"/>
</dbReference>
<dbReference type="Pfam" id="PF03793">
    <property type="entry name" value="PASTA"/>
    <property type="match status" value="2"/>
</dbReference>
<comment type="similarity">
    <text evidence="2">Belongs to the transpeptidase family.</text>
</comment>
<protein>
    <submittedName>
        <fullName evidence="6">Penicillin-binding protein</fullName>
    </submittedName>
</protein>
<dbReference type="InterPro" id="IPR005311">
    <property type="entry name" value="PBP_dimer"/>
</dbReference>
<dbReference type="PANTHER" id="PTHR30627">
    <property type="entry name" value="PEPTIDOGLYCAN D,D-TRANSPEPTIDASE"/>
    <property type="match status" value="1"/>
</dbReference>
<proteinExistence type="inferred from homology"/>
<dbReference type="Gene3D" id="3.40.710.10">
    <property type="entry name" value="DD-peptidase/beta-lactamase superfamily"/>
    <property type="match status" value="1"/>
</dbReference>
<evidence type="ECO:0000256" key="2">
    <source>
        <dbReference type="ARBA" id="ARBA00007171"/>
    </source>
</evidence>
<keyword evidence="4" id="KW-1133">Transmembrane helix</keyword>
<evidence type="ECO:0000259" key="5">
    <source>
        <dbReference type="PROSITE" id="PS51178"/>
    </source>
</evidence>
<dbReference type="InterPro" id="IPR050515">
    <property type="entry name" value="Beta-lactam/transpept"/>
</dbReference>
<comment type="subcellular location">
    <subcellularLocation>
        <location evidence="1">Membrane</location>
    </subcellularLocation>
</comment>
<feature type="domain" description="PASTA" evidence="5">
    <location>
        <begin position="658"/>
        <end position="716"/>
    </location>
</feature>
<dbReference type="GO" id="GO:0008658">
    <property type="term" value="F:penicillin binding"/>
    <property type="evidence" value="ECO:0007669"/>
    <property type="project" value="InterPro"/>
</dbReference>
<organism evidence="6 7">
    <name type="scientific">Faecalibacillus faecis</name>
    <dbReference type="NCBI Taxonomy" id="1982628"/>
    <lineage>
        <taxon>Bacteria</taxon>
        <taxon>Bacillati</taxon>
        <taxon>Bacillota</taxon>
        <taxon>Erysipelotrichia</taxon>
        <taxon>Erysipelotrichales</taxon>
        <taxon>Coprobacillaceae</taxon>
        <taxon>Faecalibacillus</taxon>
    </lineage>
</organism>
<dbReference type="PANTHER" id="PTHR30627:SF26">
    <property type="entry name" value="PENICILLIN-BINDING PROTEIN 2B"/>
    <property type="match status" value="1"/>
</dbReference>
<evidence type="ECO:0000256" key="3">
    <source>
        <dbReference type="ARBA" id="ARBA00023136"/>
    </source>
</evidence>
<comment type="caution">
    <text evidence="6">The sequence shown here is derived from an EMBL/GenBank/DDBJ whole genome shotgun (WGS) entry which is preliminary data.</text>
</comment>
<dbReference type="SMART" id="SM00740">
    <property type="entry name" value="PASTA"/>
    <property type="match status" value="2"/>
</dbReference>
<dbReference type="GO" id="GO:0071555">
    <property type="term" value="P:cell wall organization"/>
    <property type="evidence" value="ECO:0007669"/>
    <property type="project" value="TreeGrafter"/>
</dbReference>
<evidence type="ECO:0000256" key="4">
    <source>
        <dbReference type="SAM" id="Phobius"/>
    </source>
</evidence>
<dbReference type="PROSITE" id="PS51178">
    <property type="entry name" value="PASTA"/>
    <property type="match status" value="1"/>
</dbReference>
<dbReference type="SUPFAM" id="SSF56519">
    <property type="entry name" value="Penicillin binding protein dimerisation domain"/>
    <property type="match status" value="1"/>
</dbReference>
<dbReference type="AlphaFoldDB" id="A0A2T3FS41"/>
<keyword evidence="4" id="KW-0812">Transmembrane</keyword>
<evidence type="ECO:0000313" key="7">
    <source>
        <dbReference type="Proteomes" id="UP000241201"/>
    </source>
</evidence>
<sequence>MKKSKSAKITAVVFAIIIFALVVNIVFLGATGKHLISGENIAEFARNRSKKEAVEYAQRGQIYTSDQEKVAVNVKKYKIILVLSSNRTGYGEKLAYVKNISKTASKLAPILGMDENELTTKLQSAKDAGRYQVELGSQGNNLSASIKKQIEDLNLSGIEFSESNSRYYPLGDFCSYIVGYAKSYEDQSIKKMVGEMGLELSYDKTLKGKNGYKVYQTDANGYALVDGTLREKDPTNGQDIYLTIDSGLQRDLDYLMSNAYNESGAQVVTAGVMEIKTGRILAMSTYPSFNPNERNISTFNNYFLEGTIECGSVFKPFIYADSIEEGKYDHNAYYNSGMYNVYYGNKLVATIKDHNHGQGWGSITYDQGLYHSSNVAICNLLDKGYVTKEVLTEKLNDLGFFQGDTMDGLACSSSINAYTRSSAGKLEYLTTGFGQGSTVTPYQLLKAYSVFGNGGKTVQPHVVEKIVDPDTNKVTYQATTQYSKQIFSENTVKEVRDLMLGVIEDQQGTGKNYRLDNGVRMIGKTGTGQVVENGGYSTSVYMHSFVGLAPYEDPQVVMFITFKSGDSYAQYMPNIVKQTMTSALQVVNQYNAPDEKTVDESYTLDSYTNQSVNYVKSKLESKSLNVQVIGNGGSVIEQYPLARSKVTSGDKIFIKTEGTDITLPDLTGWSKKEVQTYASLAEIQLVIEGTSGHVTSQSIEANQVIHKGDSLSITLS</sequence>
<reference evidence="7" key="1">
    <citation type="submission" date="2018-03" db="EMBL/GenBank/DDBJ databases">
        <title>Lachnoclostridium SNUG30370 gen.nov., sp.nov., isolated from human faeces.</title>
        <authorList>
            <person name="Seo B."/>
            <person name="Jeon K."/>
            <person name="Ko G."/>
        </authorList>
    </citation>
    <scope>NUCLEOTIDE SEQUENCE [LARGE SCALE GENOMIC DNA]</scope>
    <source>
        <strain evidence="7">SNUG30370</strain>
    </source>
</reference>
<gene>
    <name evidence="6" type="ORF">C7U55_11010</name>
</gene>
<dbReference type="EMBL" id="PYLP01000018">
    <property type="protein sequence ID" value="PST38096.1"/>
    <property type="molecule type" value="Genomic_DNA"/>
</dbReference>
<dbReference type="InterPro" id="IPR001460">
    <property type="entry name" value="PCN-bd_Tpept"/>
</dbReference>
<dbReference type="Gene3D" id="3.90.1310.10">
    <property type="entry name" value="Penicillin-binding protein 2a (Domain 2)"/>
    <property type="match status" value="1"/>
</dbReference>
<dbReference type="GeneID" id="77471612"/>
<dbReference type="InterPro" id="IPR005543">
    <property type="entry name" value="PASTA_dom"/>
</dbReference>